<dbReference type="Pfam" id="PF01370">
    <property type="entry name" value="Epimerase"/>
    <property type="match status" value="1"/>
</dbReference>
<dbReference type="GO" id="GO:0004029">
    <property type="term" value="F:aldehyde dehydrogenase (NAD+) activity"/>
    <property type="evidence" value="ECO:0007669"/>
    <property type="project" value="TreeGrafter"/>
</dbReference>
<evidence type="ECO:0000313" key="2">
    <source>
        <dbReference type="EMBL" id="CDR36574.1"/>
    </source>
</evidence>
<dbReference type="InterPro" id="IPR051783">
    <property type="entry name" value="NAD(P)-dependent_oxidoreduct"/>
</dbReference>
<name>A0A061AML2_CYBFA</name>
<dbReference type="Gene3D" id="3.40.50.720">
    <property type="entry name" value="NAD(P)-binding Rossmann-like Domain"/>
    <property type="match status" value="1"/>
</dbReference>
<sequence length="298" mass="32409">MARYFITGGSGFVGTAIVSNLLSHNHKVLALARSDESAAKLTAAGASVIRGDLTDLESLKTGASQCDGTIHAGFVINFSDPSKSLDIDHEAMKAIADVYEGTGKPLIYTNGSLGLDIPRGVEAKDETYREDTIGGVFGRRIQIENWVLDLKDRGIRSMSVRLSPSVHGENDHQFVPFMIKCGHDNGFFAYPGDGENLWTAVNKDDAANLYRLAMEKGESGCSYHACAEWISVKQIAEILAKKFGLEAKSVPVEEIGKYLSFLEAFITLNAPVKTDITRSTLGWEPVGPTLEQDIEKYS</sequence>
<dbReference type="PANTHER" id="PTHR48079">
    <property type="entry name" value="PROTEIN YEEZ"/>
    <property type="match status" value="1"/>
</dbReference>
<proteinExistence type="predicted"/>
<dbReference type="InterPro" id="IPR036291">
    <property type="entry name" value="NAD(P)-bd_dom_sf"/>
</dbReference>
<dbReference type="CDD" id="cd05262">
    <property type="entry name" value="SDR_a7"/>
    <property type="match status" value="1"/>
</dbReference>
<accession>A0A061AML2</accession>
<dbReference type="EMBL" id="LK052886">
    <property type="protein sequence ID" value="CDR36574.1"/>
    <property type="molecule type" value="Genomic_DNA"/>
</dbReference>
<dbReference type="AlphaFoldDB" id="A0A061AML2"/>
<feature type="domain" description="NAD-dependent epimerase/dehydratase" evidence="1">
    <location>
        <begin position="5"/>
        <end position="220"/>
    </location>
</feature>
<gene>
    <name evidence="2" type="ORF">CYFA0S_01e02630g</name>
</gene>
<dbReference type="SUPFAM" id="SSF51735">
    <property type="entry name" value="NAD(P)-binding Rossmann-fold domains"/>
    <property type="match status" value="1"/>
</dbReference>
<protein>
    <submittedName>
        <fullName evidence="2">CYFA0S01e02630g1_1</fullName>
    </submittedName>
</protein>
<dbReference type="OrthoDB" id="10262413at2759"/>
<dbReference type="GO" id="GO:0005737">
    <property type="term" value="C:cytoplasm"/>
    <property type="evidence" value="ECO:0007669"/>
    <property type="project" value="TreeGrafter"/>
</dbReference>
<dbReference type="PhylomeDB" id="A0A061AML2"/>
<dbReference type="PANTHER" id="PTHR48079:SF9">
    <property type="entry name" value="PUTATIVE-RELATED"/>
    <property type="match status" value="1"/>
</dbReference>
<reference evidence="2" key="1">
    <citation type="journal article" date="2014" name="Genome Announc.">
        <title>Genome sequence of the yeast Cyberlindnera fabianii (Hansenula fabianii).</title>
        <authorList>
            <person name="Freel K.C."/>
            <person name="Sarilar V."/>
            <person name="Neuveglise C."/>
            <person name="Devillers H."/>
            <person name="Friedrich A."/>
            <person name="Schacherer J."/>
        </authorList>
    </citation>
    <scope>NUCLEOTIDE SEQUENCE</scope>
    <source>
        <strain evidence="2">YJS4271</strain>
    </source>
</reference>
<evidence type="ECO:0000259" key="1">
    <source>
        <dbReference type="Pfam" id="PF01370"/>
    </source>
</evidence>
<dbReference type="InterPro" id="IPR001509">
    <property type="entry name" value="Epimerase_deHydtase"/>
</dbReference>
<organism evidence="2">
    <name type="scientific">Cyberlindnera fabianii</name>
    <name type="common">Yeast</name>
    <name type="synonym">Hansenula fabianii</name>
    <dbReference type="NCBI Taxonomy" id="36022"/>
    <lineage>
        <taxon>Eukaryota</taxon>
        <taxon>Fungi</taxon>
        <taxon>Dikarya</taxon>
        <taxon>Ascomycota</taxon>
        <taxon>Saccharomycotina</taxon>
        <taxon>Saccharomycetes</taxon>
        <taxon>Phaffomycetales</taxon>
        <taxon>Phaffomycetaceae</taxon>
        <taxon>Cyberlindnera</taxon>
    </lineage>
</organism>
<dbReference type="VEuPathDB" id="FungiDB:BON22_0724"/>